<dbReference type="NCBIfam" id="TIGR00093">
    <property type="entry name" value="pseudouridine synthase"/>
    <property type="match status" value="1"/>
</dbReference>
<dbReference type="SUPFAM" id="SSF55174">
    <property type="entry name" value="Alpha-L RNA-binding motif"/>
    <property type="match status" value="1"/>
</dbReference>
<evidence type="ECO:0000313" key="7">
    <source>
        <dbReference type="EMBL" id="MCZ0725376.1"/>
    </source>
</evidence>
<dbReference type="CDD" id="cd02553">
    <property type="entry name" value="PseudoU_synth_RsuA"/>
    <property type="match status" value="1"/>
</dbReference>
<evidence type="ECO:0000256" key="2">
    <source>
        <dbReference type="ARBA" id="ARBA00022884"/>
    </source>
</evidence>
<dbReference type="PANTHER" id="PTHR47683">
    <property type="entry name" value="PSEUDOURIDINE SYNTHASE FAMILY PROTEIN-RELATED"/>
    <property type="match status" value="1"/>
</dbReference>
<dbReference type="Gene3D" id="3.30.70.580">
    <property type="entry name" value="Pseudouridine synthase I, catalytic domain, N-terminal subdomain"/>
    <property type="match status" value="1"/>
</dbReference>
<dbReference type="PROSITE" id="PS50889">
    <property type="entry name" value="S4"/>
    <property type="match status" value="1"/>
</dbReference>
<gene>
    <name evidence="7" type="ORF">OW157_02195</name>
</gene>
<comment type="caution">
    <text evidence="7">The sequence shown here is derived from an EMBL/GenBank/DDBJ whole genome shotgun (WGS) entry which is preliminary data.</text>
</comment>
<dbReference type="SUPFAM" id="SSF55120">
    <property type="entry name" value="Pseudouridine synthase"/>
    <property type="match status" value="1"/>
</dbReference>
<dbReference type="Pfam" id="PF01479">
    <property type="entry name" value="S4"/>
    <property type="match status" value="1"/>
</dbReference>
<evidence type="ECO:0000256" key="5">
    <source>
        <dbReference type="RuleBase" id="RU003887"/>
    </source>
</evidence>
<proteinExistence type="inferred from homology"/>
<dbReference type="InterPro" id="IPR006145">
    <property type="entry name" value="PsdUridine_synth_RsuA/RluA"/>
</dbReference>
<evidence type="ECO:0000256" key="4">
    <source>
        <dbReference type="PROSITE-ProRule" id="PRU00182"/>
    </source>
</evidence>
<evidence type="ECO:0000259" key="6">
    <source>
        <dbReference type="SMART" id="SM00363"/>
    </source>
</evidence>
<dbReference type="FunFam" id="3.30.70.1560:FF:000001">
    <property type="entry name" value="Pseudouridine synthase"/>
    <property type="match status" value="1"/>
</dbReference>
<organism evidence="7 8">
    <name type="scientific">Aerococcus kribbianus</name>
    <dbReference type="NCBI Taxonomy" id="2999064"/>
    <lineage>
        <taxon>Bacteria</taxon>
        <taxon>Bacillati</taxon>
        <taxon>Bacillota</taxon>
        <taxon>Bacilli</taxon>
        <taxon>Lactobacillales</taxon>
        <taxon>Aerococcaceae</taxon>
        <taxon>Aerococcus</taxon>
    </lineage>
</organism>
<dbReference type="InterPro" id="IPR042092">
    <property type="entry name" value="PsdUridine_s_RsuA/RluB/E/F_cat"/>
</dbReference>
<dbReference type="GO" id="GO:0003723">
    <property type="term" value="F:RNA binding"/>
    <property type="evidence" value="ECO:0007669"/>
    <property type="project" value="UniProtKB-KW"/>
</dbReference>
<dbReference type="InterPro" id="IPR050343">
    <property type="entry name" value="RsuA_PseudoU_synthase"/>
</dbReference>
<comment type="similarity">
    <text evidence="1 5">Belongs to the pseudouridine synthase RsuA family.</text>
</comment>
<dbReference type="PROSITE" id="PS01149">
    <property type="entry name" value="PSI_RSU"/>
    <property type="match status" value="1"/>
</dbReference>
<accession>A0A9X3FP23</accession>
<dbReference type="RefSeq" id="WP_268752237.1">
    <property type="nucleotide sequence ID" value="NZ_JAPRFQ010000001.1"/>
</dbReference>
<keyword evidence="8" id="KW-1185">Reference proteome</keyword>
<feature type="domain" description="RNA-binding S4" evidence="6">
    <location>
        <begin position="1"/>
        <end position="59"/>
    </location>
</feature>
<dbReference type="GO" id="GO:0005829">
    <property type="term" value="C:cytosol"/>
    <property type="evidence" value="ECO:0007669"/>
    <property type="project" value="UniProtKB-ARBA"/>
</dbReference>
<dbReference type="InterPro" id="IPR018496">
    <property type="entry name" value="PsdUridine_synth_RsuA/RluB_CS"/>
</dbReference>
<dbReference type="Pfam" id="PF00849">
    <property type="entry name" value="PseudoU_synth_2"/>
    <property type="match status" value="1"/>
</dbReference>
<evidence type="ECO:0000256" key="1">
    <source>
        <dbReference type="ARBA" id="ARBA00008348"/>
    </source>
</evidence>
<keyword evidence="2 4" id="KW-0694">RNA-binding</keyword>
<evidence type="ECO:0000313" key="8">
    <source>
        <dbReference type="Proteomes" id="UP001146670"/>
    </source>
</evidence>
<dbReference type="CDD" id="cd00165">
    <property type="entry name" value="S4"/>
    <property type="match status" value="1"/>
</dbReference>
<dbReference type="InterPro" id="IPR036986">
    <property type="entry name" value="S4_RNA-bd_sf"/>
</dbReference>
<dbReference type="InterPro" id="IPR000748">
    <property type="entry name" value="PsdUridine_synth_RsuA/RluB/E/F"/>
</dbReference>
<dbReference type="EMBL" id="JAPRFR010000001">
    <property type="protein sequence ID" value="MCZ0725376.1"/>
    <property type="molecule type" value="Genomic_DNA"/>
</dbReference>
<dbReference type="InterPro" id="IPR020103">
    <property type="entry name" value="PsdUridine_synth_cat_dom_sf"/>
</dbReference>
<keyword evidence="3 5" id="KW-0413">Isomerase</keyword>
<dbReference type="GO" id="GO:0120159">
    <property type="term" value="F:rRNA pseudouridine synthase activity"/>
    <property type="evidence" value="ECO:0007669"/>
    <property type="project" value="UniProtKB-ARBA"/>
</dbReference>
<dbReference type="InterPro" id="IPR020094">
    <property type="entry name" value="TruA/RsuA/RluB/E/F_N"/>
</dbReference>
<reference evidence="7" key="1">
    <citation type="submission" date="2022-12" db="EMBL/GenBank/DDBJ databases">
        <title>Description and comparative metabolic analysis of Aerococcus sp. nov., isolated from the feces of a pig.</title>
        <authorList>
            <person name="Chang Y.-H."/>
        </authorList>
    </citation>
    <scope>NUCLEOTIDE SEQUENCE</scope>
    <source>
        <strain evidence="7">YH-aer222</strain>
    </source>
</reference>
<protein>
    <recommendedName>
        <fullName evidence="5">Pseudouridine synthase</fullName>
        <ecNumber evidence="5">5.4.99.-</ecNumber>
    </recommendedName>
</protein>
<dbReference type="Gene3D" id="3.10.290.10">
    <property type="entry name" value="RNA-binding S4 domain"/>
    <property type="match status" value="1"/>
</dbReference>
<sequence length="239" mass="27295">MRLDKYLSENTLYSRKEIKQLVKAKRVQVNGQVIKKADSKVNPDQDQVNLDGISIAYEPFIYYILNKPQGVVSATWDAQWPTVLDCLPQEDMAIYEPAPVGRLDKDTEGLLIITNDGQFNHQIVSPKRHVEKEYTVEVSELIPDSAIDDFQAGLKIDQGDQCLPAKLTIINRDKDREMSHARVTIREGKYHQVKRMFAAIGCQVTALKRIRIGKFYLPEDLGLGEYIKLSKADLEKEIY</sequence>
<evidence type="ECO:0000256" key="3">
    <source>
        <dbReference type="ARBA" id="ARBA00023235"/>
    </source>
</evidence>
<dbReference type="GO" id="GO:0000455">
    <property type="term" value="P:enzyme-directed rRNA pseudouridine synthesis"/>
    <property type="evidence" value="ECO:0007669"/>
    <property type="project" value="UniProtKB-ARBA"/>
</dbReference>
<dbReference type="Gene3D" id="3.30.70.1560">
    <property type="entry name" value="Alpha-L RNA-binding motif"/>
    <property type="match status" value="1"/>
</dbReference>
<dbReference type="SMART" id="SM00363">
    <property type="entry name" value="S4"/>
    <property type="match status" value="1"/>
</dbReference>
<dbReference type="InterPro" id="IPR002942">
    <property type="entry name" value="S4_RNA-bd"/>
</dbReference>
<dbReference type="EC" id="5.4.99.-" evidence="5"/>
<name>A0A9X3FP23_9LACT</name>
<dbReference type="Proteomes" id="UP001146670">
    <property type="component" value="Unassembled WGS sequence"/>
</dbReference>
<dbReference type="PANTHER" id="PTHR47683:SF4">
    <property type="entry name" value="PSEUDOURIDINE SYNTHASE"/>
    <property type="match status" value="1"/>
</dbReference>
<dbReference type="AlphaFoldDB" id="A0A9X3FP23"/>